<dbReference type="InterPro" id="IPR014710">
    <property type="entry name" value="RmlC-like_jellyroll"/>
</dbReference>
<name>A0ABT9T2U9_9GAMM</name>
<reference evidence="5 6" key="1">
    <citation type="submission" date="2023-07" db="EMBL/GenBank/DDBJ databases">
        <title>Sorghum-associated microbial communities from plants grown in Nebraska, USA.</title>
        <authorList>
            <person name="Schachtman D."/>
        </authorList>
    </citation>
    <scope>NUCLEOTIDE SEQUENCE [LARGE SCALE GENOMIC DNA]</scope>
    <source>
        <strain evidence="5 6">CC60</strain>
    </source>
</reference>
<dbReference type="CDD" id="cd20311">
    <property type="entry name" value="cupin_Yhhw_C"/>
    <property type="match status" value="1"/>
</dbReference>
<gene>
    <name evidence="5" type="ORF">J2T07_002652</name>
</gene>
<proteinExistence type="inferred from homology"/>
<protein>
    <submittedName>
        <fullName evidence="5">Redox-sensitive bicupin YhaK (Pirin superfamily)</fullName>
    </submittedName>
</protein>
<dbReference type="InterPro" id="IPR003829">
    <property type="entry name" value="Pirin_N_dom"/>
</dbReference>
<organism evidence="5 6">
    <name type="scientific">Luteibacter jiangsuensis</name>
    <dbReference type="NCBI Taxonomy" id="637577"/>
    <lineage>
        <taxon>Bacteria</taxon>
        <taxon>Pseudomonadati</taxon>
        <taxon>Pseudomonadota</taxon>
        <taxon>Gammaproteobacteria</taxon>
        <taxon>Lysobacterales</taxon>
        <taxon>Rhodanobacteraceae</taxon>
        <taxon>Luteibacter</taxon>
    </lineage>
</organism>
<evidence type="ECO:0000256" key="1">
    <source>
        <dbReference type="ARBA" id="ARBA00008416"/>
    </source>
</evidence>
<feature type="domain" description="Pirin N-terminal" evidence="3">
    <location>
        <begin position="8"/>
        <end position="118"/>
    </location>
</feature>
<dbReference type="Pfam" id="PF02678">
    <property type="entry name" value="Pirin"/>
    <property type="match status" value="1"/>
</dbReference>
<dbReference type="RefSeq" id="WP_306850551.1">
    <property type="nucleotide sequence ID" value="NZ_JAUSSK010000003.1"/>
</dbReference>
<dbReference type="SUPFAM" id="SSF51182">
    <property type="entry name" value="RmlC-like cupins"/>
    <property type="match status" value="1"/>
</dbReference>
<dbReference type="InterPro" id="IPR012093">
    <property type="entry name" value="Pirin"/>
</dbReference>
<dbReference type="Gene3D" id="2.60.120.10">
    <property type="entry name" value="Jelly Rolls"/>
    <property type="match status" value="2"/>
</dbReference>
<dbReference type="Pfam" id="PF17954">
    <property type="entry name" value="Pirin_C_2"/>
    <property type="match status" value="1"/>
</dbReference>
<evidence type="ECO:0000313" key="5">
    <source>
        <dbReference type="EMBL" id="MDQ0010462.1"/>
    </source>
</evidence>
<evidence type="ECO:0000313" key="6">
    <source>
        <dbReference type="Proteomes" id="UP001237737"/>
    </source>
</evidence>
<evidence type="ECO:0000259" key="3">
    <source>
        <dbReference type="Pfam" id="PF02678"/>
    </source>
</evidence>
<comment type="caution">
    <text evidence="5">The sequence shown here is derived from an EMBL/GenBank/DDBJ whole genome shotgun (WGS) entry which is preliminary data.</text>
</comment>
<accession>A0ABT9T2U9</accession>
<dbReference type="PANTHER" id="PTHR43212">
    <property type="entry name" value="QUERCETIN 2,3-DIOXYGENASE"/>
    <property type="match status" value="1"/>
</dbReference>
<sequence length="237" mass="26283">MFVIRHASERGHANHGWLDSHHSFSFADYRDEEHVHFGPLRVINEDRVAAGAGFGTHSHRDMEIISYVLEGELAHKDSMGNAVVIRPGEVQRMSAGHGVTHSEENNAVTETHFLQIWIIPNQLNLAPGYEQKFFPDAEKRGKLRLVASQSGEHGSVTVHQDVRIYAGLFGPDETAHHTIDFERLVYVHVVRGSVHVNGHPLSAGDAAKITGEERVVLSDGVDGEVLLFDMGELQPPR</sequence>
<dbReference type="EMBL" id="JAUSSK010000003">
    <property type="protein sequence ID" value="MDQ0010462.1"/>
    <property type="molecule type" value="Genomic_DNA"/>
</dbReference>
<dbReference type="InterPro" id="IPR011051">
    <property type="entry name" value="RmlC_Cupin_sf"/>
</dbReference>
<dbReference type="InterPro" id="IPR041602">
    <property type="entry name" value="Quercetinase_C"/>
</dbReference>
<dbReference type="PANTHER" id="PTHR43212:SF3">
    <property type="entry name" value="QUERCETIN 2,3-DIOXYGENASE"/>
    <property type="match status" value="1"/>
</dbReference>
<dbReference type="CDD" id="cd02910">
    <property type="entry name" value="cupin_Yhhw_N"/>
    <property type="match status" value="1"/>
</dbReference>
<dbReference type="PIRSF" id="PIRSF006232">
    <property type="entry name" value="Pirin"/>
    <property type="match status" value="1"/>
</dbReference>
<dbReference type="Proteomes" id="UP001237737">
    <property type="component" value="Unassembled WGS sequence"/>
</dbReference>
<evidence type="ECO:0000259" key="4">
    <source>
        <dbReference type="Pfam" id="PF17954"/>
    </source>
</evidence>
<comment type="similarity">
    <text evidence="1 2">Belongs to the pirin family.</text>
</comment>
<evidence type="ECO:0000256" key="2">
    <source>
        <dbReference type="RuleBase" id="RU003457"/>
    </source>
</evidence>
<feature type="domain" description="Quercetin 2,3-dioxygenase C-terminal cupin" evidence="4">
    <location>
        <begin position="145"/>
        <end position="230"/>
    </location>
</feature>
<keyword evidence="6" id="KW-1185">Reference proteome</keyword>